<organism evidence="1 2">
    <name type="scientific">Ligaoa zhengdingensis</name>
    <dbReference type="NCBI Taxonomy" id="2763658"/>
    <lineage>
        <taxon>Bacteria</taxon>
        <taxon>Bacillati</taxon>
        <taxon>Bacillota</taxon>
        <taxon>Clostridia</taxon>
        <taxon>Eubacteriales</taxon>
        <taxon>Oscillospiraceae</taxon>
        <taxon>Ligaoa</taxon>
    </lineage>
</organism>
<sequence length="61" mass="7078">MVQSVTYQSETKTVHFQGKSIVLESLTPVLSPKEKEKRKKEIERCLYEVFSKYRKASDTPA</sequence>
<evidence type="ECO:0000313" key="2">
    <source>
        <dbReference type="Proteomes" id="UP000653127"/>
    </source>
</evidence>
<proteinExistence type="predicted"/>
<comment type="caution">
    <text evidence="1">The sequence shown here is derived from an EMBL/GenBank/DDBJ whole genome shotgun (WGS) entry which is preliminary data.</text>
</comment>
<gene>
    <name evidence="1" type="ORF">H8711_12295</name>
</gene>
<name>A0A926I5N6_9FIRM</name>
<dbReference type="RefSeq" id="WP_249283731.1">
    <property type="nucleotide sequence ID" value="NZ_JACRST010000033.1"/>
</dbReference>
<evidence type="ECO:0000313" key="1">
    <source>
        <dbReference type="EMBL" id="MBC8547698.1"/>
    </source>
</evidence>
<dbReference type="AlphaFoldDB" id="A0A926I5N6"/>
<keyword evidence="2" id="KW-1185">Reference proteome</keyword>
<protein>
    <submittedName>
        <fullName evidence="1">Uncharacterized protein</fullName>
    </submittedName>
</protein>
<accession>A0A926I5N6</accession>
<reference evidence="1" key="1">
    <citation type="submission" date="2020-08" db="EMBL/GenBank/DDBJ databases">
        <title>Genome public.</title>
        <authorList>
            <person name="Liu C."/>
            <person name="Sun Q."/>
        </authorList>
    </citation>
    <scope>NUCLEOTIDE SEQUENCE</scope>
    <source>
        <strain evidence="1">NSJ-31</strain>
    </source>
</reference>
<dbReference type="Proteomes" id="UP000653127">
    <property type="component" value="Unassembled WGS sequence"/>
</dbReference>
<dbReference type="EMBL" id="JACRST010000033">
    <property type="protein sequence ID" value="MBC8547698.1"/>
    <property type="molecule type" value="Genomic_DNA"/>
</dbReference>